<evidence type="ECO:0008006" key="4">
    <source>
        <dbReference type="Google" id="ProtNLM"/>
    </source>
</evidence>
<dbReference type="Proteomes" id="UP000076486">
    <property type="component" value="Unassembled WGS sequence"/>
</dbReference>
<organism evidence="2 3">
    <name type="scientific">Pseudoalteromonas luteoviolacea CPMOR-1</name>
    <dbReference type="NCBI Taxonomy" id="1365248"/>
    <lineage>
        <taxon>Bacteria</taxon>
        <taxon>Pseudomonadati</taxon>
        <taxon>Pseudomonadota</taxon>
        <taxon>Gammaproteobacteria</taxon>
        <taxon>Alteromonadales</taxon>
        <taxon>Pseudoalteromonadaceae</taxon>
        <taxon>Pseudoalteromonas</taxon>
    </lineage>
</organism>
<evidence type="ECO:0000256" key="1">
    <source>
        <dbReference type="SAM" id="SignalP"/>
    </source>
</evidence>
<comment type="caution">
    <text evidence="2">The sequence shown here is derived from an EMBL/GenBank/DDBJ whole genome shotgun (WGS) entry which is preliminary data.</text>
</comment>
<evidence type="ECO:0000313" key="3">
    <source>
        <dbReference type="Proteomes" id="UP000076486"/>
    </source>
</evidence>
<proteinExistence type="predicted"/>
<dbReference type="RefSeq" id="WP_063370344.1">
    <property type="nucleotide sequence ID" value="NZ_AUYC01000095.1"/>
</dbReference>
<dbReference type="PATRIC" id="fig|1365248.3.peg.5358"/>
<protein>
    <recommendedName>
        <fullName evidence="4">Lipoprotein</fullName>
    </recommendedName>
</protein>
<name>A0A167H2J8_9GAMM</name>
<feature type="chain" id="PRO_5007887341" description="Lipoprotein" evidence="1">
    <location>
        <begin position="26"/>
        <end position="136"/>
    </location>
</feature>
<evidence type="ECO:0000313" key="2">
    <source>
        <dbReference type="EMBL" id="KZN57562.1"/>
    </source>
</evidence>
<sequence>MQSRTTLINKITVKVLILTSLGLLSACSFTPNKIGIAEKYYDFDHQIHYEQIKYNDDHYYLQIKADSYEHFSQQSIFLLRHSQTLCRGAQPQILLHGGVQKFDRLPLYPRPYQPDLRADVKCVKEINRALKTSTQR</sequence>
<keyword evidence="1" id="KW-0732">Signal</keyword>
<reference evidence="2 3" key="1">
    <citation type="submission" date="2013-07" db="EMBL/GenBank/DDBJ databases">
        <title>Comparative Genomic and Metabolomic Analysis of Twelve Strains of Pseudoalteromonas luteoviolacea.</title>
        <authorList>
            <person name="Vynne N.G."/>
            <person name="Mansson M."/>
            <person name="Gram L."/>
        </authorList>
    </citation>
    <scope>NUCLEOTIDE SEQUENCE [LARGE SCALE GENOMIC DNA]</scope>
    <source>
        <strain evidence="2 3">CPMOR-1</strain>
    </source>
</reference>
<dbReference type="PROSITE" id="PS51257">
    <property type="entry name" value="PROKAR_LIPOPROTEIN"/>
    <property type="match status" value="1"/>
</dbReference>
<dbReference type="AlphaFoldDB" id="A0A167H2J8"/>
<feature type="signal peptide" evidence="1">
    <location>
        <begin position="1"/>
        <end position="25"/>
    </location>
</feature>
<gene>
    <name evidence="2" type="ORF">N473_06665</name>
</gene>
<dbReference type="EMBL" id="AUYC01000095">
    <property type="protein sequence ID" value="KZN57562.1"/>
    <property type="molecule type" value="Genomic_DNA"/>
</dbReference>
<accession>A0A167H2J8</accession>